<sequence>MQNFITITNNDKLQSLIGILNDVSPFIVKNLYSHLKNVKPAIWSAHCYDQDESAAAYMIEMLKDSMQLCLSQSVINEVDSRLSLAIEYQMQAMYNQLDIEEQQDQDSFWDRADAQSAFDDRLAMYANEY</sequence>
<dbReference type="KEGG" id="vg:13993678"/>
<evidence type="ECO:0000313" key="2">
    <source>
        <dbReference type="Proteomes" id="UP000000458"/>
    </source>
</evidence>
<organism evidence="1 2">
    <name type="scientific">Cronobacter phage vB_CsaM_GAP31</name>
    <dbReference type="NCBI Taxonomy" id="1141135"/>
    <lineage>
        <taxon>Viruses</taxon>
        <taxon>Duplodnaviria</taxon>
        <taxon>Heunggongvirae</taxon>
        <taxon>Uroviricota</taxon>
        <taxon>Caudoviricetes</taxon>
        <taxon>Vequintavirinae</taxon>
        <taxon>Seunavirus</taxon>
        <taxon>Seunavirus GAP31</taxon>
    </lineage>
</organism>
<accession>K4F961</accession>
<name>K4F961_9CAUD</name>
<reference evidence="1 2" key="1">
    <citation type="journal article" date="2012" name="J. Virol.">
        <title>Genome Sequence of Cronobacter sakazakii Myovirus vB_CsaM_GAP31.</title>
        <authorList>
            <person name="Abbasifar R."/>
            <person name="Kropinski A.M."/>
            <person name="Sabour P.M."/>
            <person name="Ackermann H.W."/>
            <person name="Alanis Villa A."/>
            <person name="Abbasifar A."/>
            <person name="Griffiths M.W."/>
        </authorList>
    </citation>
    <scope>NUCLEOTIDE SEQUENCE [LARGE SCALE GENOMIC DNA]</scope>
</reference>
<dbReference type="GeneID" id="13993678"/>
<dbReference type="OrthoDB" id="26010at10239"/>
<evidence type="ECO:0000313" key="1">
    <source>
        <dbReference type="EMBL" id="AFC21245.1"/>
    </source>
</evidence>
<dbReference type="Proteomes" id="UP000000458">
    <property type="component" value="Segment"/>
</dbReference>
<dbReference type="EMBL" id="JN882284">
    <property type="protein sequence ID" value="AFC21245.1"/>
    <property type="molecule type" value="Genomic_DNA"/>
</dbReference>
<proteinExistence type="predicted"/>
<dbReference type="RefSeq" id="YP_006986900.1">
    <property type="nucleotide sequence ID" value="NC_019400.1"/>
</dbReference>
<gene>
    <name evidence="1" type="ORF">GAP31_064</name>
</gene>
<protein>
    <submittedName>
        <fullName evidence="1">Uncharacterized protein</fullName>
    </submittedName>
</protein>
<keyword evidence="2" id="KW-1185">Reference proteome</keyword>